<dbReference type="OrthoDB" id="1024009at2759"/>
<dbReference type="PROSITE" id="PS51257">
    <property type="entry name" value="PROKAR_LIPOPROTEIN"/>
    <property type="match status" value="1"/>
</dbReference>
<evidence type="ECO:0000313" key="1">
    <source>
        <dbReference type="EMBL" id="KAG5571328.1"/>
    </source>
</evidence>
<reference evidence="1 2" key="1">
    <citation type="submission" date="2020-09" db="EMBL/GenBank/DDBJ databases">
        <title>De no assembly of potato wild relative species, Solanum commersonii.</title>
        <authorList>
            <person name="Cho K."/>
        </authorList>
    </citation>
    <scope>NUCLEOTIDE SEQUENCE [LARGE SCALE GENOMIC DNA]</scope>
    <source>
        <strain evidence="1">LZ3.2</strain>
        <tissue evidence="1">Leaf</tissue>
    </source>
</reference>
<name>A0A9J5W843_SOLCO</name>
<evidence type="ECO:0000313" key="2">
    <source>
        <dbReference type="Proteomes" id="UP000824120"/>
    </source>
</evidence>
<gene>
    <name evidence="1" type="ORF">H5410_061094</name>
</gene>
<dbReference type="Proteomes" id="UP000824120">
    <property type="component" value="Chromosome 12"/>
</dbReference>
<keyword evidence="2" id="KW-1185">Reference proteome</keyword>
<accession>A0A9J5W843</accession>
<organism evidence="1 2">
    <name type="scientific">Solanum commersonii</name>
    <name type="common">Commerson's wild potato</name>
    <name type="synonym">Commerson's nightshade</name>
    <dbReference type="NCBI Taxonomy" id="4109"/>
    <lineage>
        <taxon>Eukaryota</taxon>
        <taxon>Viridiplantae</taxon>
        <taxon>Streptophyta</taxon>
        <taxon>Embryophyta</taxon>
        <taxon>Tracheophyta</taxon>
        <taxon>Spermatophyta</taxon>
        <taxon>Magnoliopsida</taxon>
        <taxon>eudicotyledons</taxon>
        <taxon>Gunneridae</taxon>
        <taxon>Pentapetalae</taxon>
        <taxon>asterids</taxon>
        <taxon>lamiids</taxon>
        <taxon>Solanales</taxon>
        <taxon>Solanaceae</taxon>
        <taxon>Solanoideae</taxon>
        <taxon>Solaneae</taxon>
        <taxon>Solanum</taxon>
    </lineage>
</organism>
<comment type="caution">
    <text evidence="1">The sequence shown here is derived from an EMBL/GenBank/DDBJ whole genome shotgun (WGS) entry which is preliminary data.</text>
</comment>
<dbReference type="EMBL" id="JACXVP010000012">
    <property type="protein sequence ID" value="KAG5571328.1"/>
    <property type="molecule type" value="Genomic_DNA"/>
</dbReference>
<protein>
    <submittedName>
        <fullName evidence="1">Uncharacterized protein</fullName>
    </submittedName>
</protein>
<proteinExistence type="predicted"/>
<dbReference type="AlphaFoldDB" id="A0A9J5W843"/>
<sequence>MVDAAIRDGVNIGFGAGVDVGGGICAGAGVGGCIGIGAGVGVTSCSRKFGFLCEKCKKYDDNSIMYLQTLSGAMNGFKYKGEGVGSGSFHQARGIRQCPVGMDWIDAKKVIAVMNMNNNHFVTLEILLNEGRKNVYDCNIMVYENDKFLTFIQSVFKLLPSLLR</sequence>